<dbReference type="Pfam" id="PF19403">
    <property type="entry name" value="SpaA_2"/>
    <property type="match status" value="2"/>
</dbReference>
<proteinExistence type="predicted"/>
<organism evidence="6 7">
    <name type="scientific">Nocardioides faecalis</name>
    <dbReference type="NCBI Taxonomy" id="2803858"/>
    <lineage>
        <taxon>Bacteria</taxon>
        <taxon>Bacillati</taxon>
        <taxon>Actinomycetota</taxon>
        <taxon>Actinomycetes</taxon>
        <taxon>Propionibacteriales</taxon>
        <taxon>Nocardioidaceae</taxon>
        <taxon>Nocardioides</taxon>
    </lineage>
</organism>
<name>A0A938YCM5_9ACTN</name>
<evidence type="ECO:0000313" key="7">
    <source>
        <dbReference type="Proteomes" id="UP000663791"/>
    </source>
</evidence>
<sequence length="930" mass="98564">MTHHAPRRRARGLRRGIRIAITLALVTTGLATVGATTGQDTAEAVFAGPSSKGRYVDVIDWIQWGARNNEIVLQNPQSTKTVTSTRRLGDQTLQVACTVSGLRWEPPLETGPNGSTTGQTLTPPLVAYTPGSWAGDALDDLYNIGGAGYAEQTPGRRPVFPDDFRNPNTMAIGLGNPNPGLRDGAPSPVTEDETDGARMSFDFSCSASLDGEPMPLEGIVFADAEASSSRDYAFTGENVGPEWVQASATDPNATWRLLEQERTCTQASSIATWQGDALRMGVDGQECTYQNGNAWPTPDPYGHGPTAVAFLENATGAARVSARVETQGRGYSAIALGYVLTSDFGDAPLSYGRAGALLQPSWTDGAIRKGVTTNLSTAAQARYELPRRSILGDSVDAEQSYRDSVPADGDDVHGTGDEDGLSASSLARDGFALPARVLDASSQQPFVVEDVACYGSSTGPAYVSAWIDWNGNGTFDDGERSATAECAAGGPHSVDLTWTVPADTSPGGAHTYLRLRIAEDRSSAEKPLGVSQRGEVEDYRLEVPARLVVDKTWVVDGERYPHGSQPDGLDARPTLAPAAEETTDAAADAGPEWGAWQDGHRPGDEVRIGEEVLIDDTLVGCTITGSTLTGDGLPSDGVDLRKGTTSVAVTLPKSSNRYQVTNEVACTQRLTLVKKVEYGERAPTDWGLSATGPAEALPGHRDASSGTTVEVSADVAYRLSERGPDEYVATEEGWQCVDERTGSEVDVPDDAVTLRPGQDVSCTITNTTARLSLVKEVEGGDAEPDDWTLTAQPQASDLDLDPDLDLAEHETAGNASLDEAPTWEVRPDQPYRIGERASAVAPEGYHLDRVEVSTDGGRTWQAVDPDEVVTVPAGTHAVYRFVNQSTPSLTLPTTGGVGRGAYLGGGILLLSLGALLGLRRGARAWRARHS</sequence>
<feature type="domain" description="SpaA-like prealbumin fold" evidence="4">
    <location>
        <begin position="768"/>
        <end position="795"/>
    </location>
</feature>
<feature type="region of interest" description="Disordered" evidence="1">
    <location>
        <begin position="395"/>
        <end position="423"/>
    </location>
</feature>
<evidence type="ECO:0000256" key="1">
    <source>
        <dbReference type="SAM" id="MobiDB-lite"/>
    </source>
</evidence>
<comment type="caution">
    <text evidence="6">The sequence shown here is derived from an EMBL/GenBank/DDBJ whole genome shotgun (WGS) entry which is preliminary data.</text>
</comment>
<keyword evidence="2" id="KW-0812">Transmembrane</keyword>
<evidence type="ECO:0000256" key="2">
    <source>
        <dbReference type="SAM" id="Phobius"/>
    </source>
</evidence>
<dbReference type="AlphaFoldDB" id="A0A938YCM5"/>
<gene>
    <name evidence="6" type="ORF">JK386_16770</name>
</gene>
<dbReference type="RefSeq" id="WP_205292875.1">
    <property type="nucleotide sequence ID" value="NZ_CP074406.1"/>
</dbReference>
<keyword evidence="2" id="KW-1133">Transmembrane helix</keyword>
<reference evidence="6" key="1">
    <citation type="submission" date="2021-01" db="EMBL/GenBank/DDBJ databases">
        <title>Novel species in genus Nocardioides.</title>
        <authorList>
            <person name="Zhang G."/>
        </authorList>
    </citation>
    <scope>NUCLEOTIDE SEQUENCE</scope>
    <source>
        <strain evidence="6">Zg-536</strain>
    </source>
</reference>
<evidence type="ECO:0000259" key="3">
    <source>
        <dbReference type="Pfam" id="PF18651"/>
    </source>
</evidence>
<evidence type="ECO:0000259" key="4">
    <source>
        <dbReference type="Pfam" id="PF19403"/>
    </source>
</evidence>
<evidence type="ECO:0000313" key="6">
    <source>
        <dbReference type="EMBL" id="MBM9461556.1"/>
    </source>
</evidence>
<feature type="domain" description="Surface adhesin CshA non-repetitive" evidence="3">
    <location>
        <begin position="58"/>
        <end position="339"/>
    </location>
</feature>
<evidence type="ECO:0000259" key="5">
    <source>
        <dbReference type="Pfam" id="PF20009"/>
    </source>
</evidence>
<dbReference type="InterPro" id="IPR045826">
    <property type="entry name" value="SpaA_PFL_dom_2"/>
</dbReference>
<protein>
    <recommendedName>
        <fullName evidence="8">LPXTG cell wall anchor domain-containing protein</fullName>
    </recommendedName>
</protein>
<dbReference type="InterPro" id="IPR045474">
    <property type="entry name" value="GEVED"/>
</dbReference>
<dbReference type="Pfam" id="PF18651">
    <property type="entry name" value="CshA_NR2"/>
    <property type="match status" value="1"/>
</dbReference>
<keyword evidence="7" id="KW-1185">Reference proteome</keyword>
<dbReference type="InterPro" id="IPR040683">
    <property type="entry name" value="CshA_NR2"/>
</dbReference>
<feature type="domain" description="GEVED" evidence="5">
    <location>
        <begin position="462"/>
        <end position="541"/>
    </location>
</feature>
<dbReference type="EMBL" id="JAERTX010000019">
    <property type="protein sequence ID" value="MBM9461556.1"/>
    <property type="molecule type" value="Genomic_DNA"/>
</dbReference>
<dbReference type="Proteomes" id="UP000663791">
    <property type="component" value="Unassembled WGS sequence"/>
</dbReference>
<feature type="region of interest" description="Disordered" evidence="1">
    <location>
        <begin position="169"/>
        <end position="193"/>
    </location>
</feature>
<evidence type="ECO:0008006" key="8">
    <source>
        <dbReference type="Google" id="ProtNLM"/>
    </source>
</evidence>
<feature type="domain" description="SpaA-like prealbumin fold" evidence="4">
    <location>
        <begin position="669"/>
        <end position="764"/>
    </location>
</feature>
<feature type="transmembrane region" description="Helical" evidence="2">
    <location>
        <begin position="900"/>
        <end position="918"/>
    </location>
</feature>
<keyword evidence="2" id="KW-0472">Membrane</keyword>
<dbReference type="Pfam" id="PF20009">
    <property type="entry name" value="GEVED"/>
    <property type="match status" value="1"/>
</dbReference>
<accession>A0A938YCM5</accession>